<organism evidence="1">
    <name type="scientific">marine sediment metagenome</name>
    <dbReference type="NCBI Taxonomy" id="412755"/>
    <lineage>
        <taxon>unclassified sequences</taxon>
        <taxon>metagenomes</taxon>
        <taxon>ecological metagenomes</taxon>
    </lineage>
</organism>
<dbReference type="EMBL" id="LAZR01022525">
    <property type="protein sequence ID" value="KKL81564.1"/>
    <property type="molecule type" value="Genomic_DNA"/>
</dbReference>
<protein>
    <recommendedName>
        <fullName evidence="2">Tip attachment protein J domain-containing protein</fullName>
    </recommendedName>
</protein>
<gene>
    <name evidence="1" type="ORF">LCGC14_1993520</name>
</gene>
<proteinExistence type="predicted"/>
<comment type="caution">
    <text evidence="1">The sequence shown here is derived from an EMBL/GenBank/DDBJ whole genome shotgun (WGS) entry which is preliminary data.</text>
</comment>
<evidence type="ECO:0000313" key="1">
    <source>
        <dbReference type="EMBL" id="KKL81564.1"/>
    </source>
</evidence>
<accession>A0A0F9F552</accession>
<name>A0A0F9F552_9ZZZZ</name>
<sequence>NMLLDVGDVGTLNDGYAISDALVRIVSIDEDKDGRGLSIQAVEDASYMYDILSGDYSTENTSSTGIPRINVEDLIAPVINITQHIPSRKIRLSFAPLASELSGWDWYKSFDNVTYEFVERINSGSQRTDWNVVGKIVDSMLSYPSTIHRPDDTFEVSLGNSVGKPDTAITDDDFFNGRKICRVGDEVIAYEDVEDISIISNRPNRWRFGNLVRGIQYANANEHSPSDVFATLDLDAIFEYGNEDVGNRFWIKATTVYGSLVQDVADVNPVNDIIRDYKSLPGSASMIRLTSDINARKTENYVGDEFTIYWSNNSRLTGYNIGGYDVHSDIKLNMWRYGDDETLLKSGNGVTYGAYQEDPELIGVNLKFRTEAGDIIYDSEVGVVEMKTISKSIDLDNNDVVVCTITPRRSKNTIRIDEITLTGK</sequence>
<feature type="non-terminal residue" evidence="1">
    <location>
        <position position="1"/>
    </location>
</feature>
<reference evidence="1" key="1">
    <citation type="journal article" date="2015" name="Nature">
        <title>Complex archaea that bridge the gap between prokaryotes and eukaryotes.</title>
        <authorList>
            <person name="Spang A."/>
            <person name="Saw J.H."/>
            <person name="Jorgensen S.L."/>
            <person name="Zaremba-Niedzwiedzka K."/>
            <person name="Martijn J."/>
            <person name="Lind A.E."/>
            <person name="van Eijk R."/>
            <person name="Schleper C."/>
            <person name="Guy L."/>
            <person name="Ettema T.J."/>
        </authorList>
    </citation>
    <scope>NUCLEOTIDE SEQUENCE</scope>
</reference>
<dbReference type="AlphaFoldDB" id="A0A0F9F552"/>
<evidence type="ECO:0008006" key="2">
    <source>
        <dbReference type="Google" id="ProtNLM"/>
    </source>
</evidence>